<proteinExistence type="predicted"/>
<reference evidence="1" key="1">
    <citation type="journal article" date="2014" name="Int. J. Syst. Evol. Microbiol.">
        <title>Complete genome sequence of Corynebacterium casei LMG S-19264T (=DSM 44701T), isolated from a smear-ripened cheese.</title>
        <authorList>
            <consortium name="US DOE Joint Genome Institute (JGI-PGF)"/>
            <person name="Walter F."/>
            <person name="Albersmeier A."/>
            <person name="Kalinowski J."/>
            <person name="Ruckert C."/>
        </authorList>
    </citation>
    <scope>NUCLEOTIDE SEQUENCE</scope>
    <source>
        <strain evidence="1">VKM Ac-1321</strain>
    </source>
</reference>
<name>A0A9W6KHH1_9ACTN</name>
<protein>
    <recommendedName>
        <fullName evidence="3">TIGR03086 family protein</fullName>
    </recommendedName>
</protein>
<dbReference type="EMBL" id="BSFP01000011">
    <property type="protein sequence ID" value="GLL00840.1"/>
    <property type="molecule type" value="Genomic_DNA"/>
</dbReference>
<dbReference type="AlphaFoldDB" id="A0A9W6KHH1"/>
<evidence type="ECO:0000313" key="2">
    <source>
        <dbReference type="Proteomes" id="UP001143480"/>
    </source>
</evidence>
<organism evidence="1 2">
    <name type="scientific">Dactylosporangium matsuzakiense</name>
    <dbReference type="NCBI Taxonomy" id="53360"/>
    <lineage>
        <taxon>Bacteria</taxon>
        <taxon>Bacillati</taxon>
        <taxon>Actinomycetota</taxon>
        <taxon>Actinomycetes</taxon>
        <taxon>Micromonosporales</taxon>
        <taxon>Micromonosporaceae</taxon>
        <taxon>Dactylosporangium</taxon>
    </lineage>
</organism>
<accession>A0A9W6KHH1</accession>
<reference evidence="1" key="2">
    <citation type="submission" date="2023-01" db="EMBL/GenBank/DDBJ databases">
        <authorList>
            <person name="Sun Q."/>
            <person name="Evtushenko L."/>
        </authorList>
    </citation>
    <scope>NUCLEOTIDE SEQUENCE</scope>
    <source>
        <strain evidence="1">VKM Ac-1321</strain>
    </source>
</reference>
<sequence>MALHTKGIALASARAPAGNFHEDHGRAAARRVRDDMLAAPAVSVVASLEVLVHTWDLTRATGGAEPLDPGPIAEVHAAAGPYAAAPAGADGQTLLLRFAGRRP</sequence>
<dbReference type="Proteomes" id="UP001143480">
    <property type="component" value="Unassembled WGS sequence"/>
</dbReference>
<keyword evidence="2" id="KW-1185">Reference proteome</keyword>
<comment type="caution">
    <text evidence="1">The sequence shown here is derived from an EMBL/GenBank/DDBJ whole genome shotgun (WGS) entry which is preliminary data.</text>
</comment>
<evidence type="ECO:0000313" key="1">
    <source>
        <dbReference type="EMBL" id="GLL00840.1"/>
    </source>
</evidence>
<evidence type="ECO:0008006" key="3">
    <source>
        <dbReference type="Google" id="ProtNLM"/>
    </source>
</evidence>
<gene>
    <name evidence="1" type="ORF">GCM10017581_025810</name>
</gene>